<gene>
    <name evidence="1" type="ORF">H9647_14160</name>
</gene>
<evidence type="ECO:0000313" key="2">
    <source>
        <dbReference type="Proteomes" id="UP000608071"/>
    </source>
</evidence>
<dbReference type="EMBL" id="JACSQL010000006">
    <property type="protein sequence ID" value="MBD7969217.1"/>
    <property type="molecule type" value="Genomic_DNA"/>
</dbReference>
<organism evidence="1 2">
    <name type="scientific">Paenibacillus gallinarum</name>
    <dbReference type="NCBI Taxonomy" id="2762232"/>
    <lineage>
        <taxon>Bacteria</taxon>
        <taxon>Bacillati</taxon>
        <taxon>Bacillota</taxon>
        <taxon>Bacilli</taxon>
        <taxon>Bacillales</taxon>
        <taxon>Paenibacillaceae</taxon>
        <taxon>Paenibacillus</taxon>
    </lineage>
</organism>
<evidence type="ECO:0000313" key="1">
    <source>
        <dbReference type="EMBL" id="MBD7969217.1"/>
    </source>
</evidence>
<protein>
    <submittedName>
        <fullName evidence="1">Uncharacterized protein</fullName>
    </submittedName>
</protein>
<accession>A0ABR8T0C6</accession>
<sequence length="56" mass="6628">MLLHDVLGFNINNTARDVILFLGKEFSRYRITSELWTVLKSLEEKEGIMLRSWLTE</sequence>
<dbReference type="RefSeq" id="WP_191801010.1">
    <property type="nucleotide sequence ID" value="NZ_JACSQL010000006.1"/>
</dbReference>
<dbReference type="Proteomes" id="UP000608071">
    <property type="component" value="Unassembled WGS sequence"/>
</dbReference>
<keyword evidence="2" id="KW-1185">Reference proteome</keyword>
<reference evidence="1 2" key="1">
    <citation type="submission" date="2020-08" db="EMBL/GenBank/DDBJ databases">
        <title>A Genomic Blueprint of the Chicken Gut Microbiome.</title>
        <authorList>
            <person name="Gilroy R."/>
            <person name="Ravi A."/>
            <person name="Getino M."/>
            <person name="Pursley I."/>
            <person name="Horton D.L."/>
            <person name="Alikhan N.-F."/>
            <person name="Baker D."/>
            <person name="Gharbi K."/>
            <person name="Hall N."/>
            <person name="Watson M."/>
            <person name="Adriaenssens E.M."/>
            <person name="Foster-Nyarko E."/>
            <person name="Jarju S."/>
            <person name="Secka A."/>
            <person name="Antonio M."/>
            <person name="Oren A."/>
            <person name="Chaudhuri R."/>
            <person name="La Ragione R.M."/>
            <person name="Hildebrand F."/>
            <person name="Pallen M.J."/>
        </authorList>
    </citation>
    <scope>NUCLEOTIDE SEQUENCE [LARGE SCALE GENOMIC DNA]</scope>
    <source>
        <strain evidence="1 2">Sa2BVA9</strain>
    </source>
</reference>
<proteinExistence type="predicted"/>
<name>A0ABR8T0C6_9BACL</name>
<comment type="caution">
    <text evidence="1">The sequence shown here is derived from an EMBL/GenBank/DDBJ whole genome shotgun (WGS) entry which is preliminary data.</text>
</comment>